<dbReference type="PANTHER" id="PTHR36307:SF1">
    <property type="entry name" value="FLAGELLA BASAL BODY P-RING FORMATION PROTEIN FLGA"/>
    <property type="match status" value="1"/>
</dbReference>
<evidence type="ECO:0000256" key="4">
    <source>
        <dbReference type="ARBA" id="ARBA00022729"/>
    </source>
</evidence>
<protein>
    <recommendedName>
        <fullName evidence="3 7">Flagella basal body P-ring formation protein FlgA</fullName>
    </recommendedName>
</protein>
<dbReference type="InterPro" id="IPR017585">
    <property type="entry name" value="SAF_FlgA"/>
</dbReference>
<dbReference type="NCBIfam" id="TIGR03170">
    <property type="entry name" value="flgA_cterm"/>
    <property type="match status" value="1"/>
</dbReference>
<evidence type="ECO:0000259" key="8">
    <source>
        <dbReference type="SMART" id="SM00858"/>
    </source>
</evidence>
<evidence type="ECO:0000256" key="7">
    <source>
        <dbReference type="RuleBase" id="RU362063"/>
    </source>
</evidence>
<evidence type="ECO:0000256" key="3">
    <source>
        <dbReference type="ARBA" id="ARBA00014754"/>
    </source>
</evidence>
<keyword evidence="4 7" id="KW-0732">Signal</keyword>
<evidence type="ECO:0000256" key="1">
    <source>
        <dbReference type="ARBA" id="ARBA00004418"/>
    </source>
</evidence>
<dbReference type="Gene3D" id="2.30.30.760">
    <property type="match status" value="1"/>
</dbReference>
<dbReference type="Gene3D" id="3.90.1210.10">
    <property type="entry name" value="Antifreeze-like/N-acetylneuraminic acid synthase C-terminal domain"/>
    <property type="match status" value="1"/>
</dbReference>
<dbReference type="SMART" id="SM00858">
    <property type="entry name" value="SAF"/>
    <property type="match status" value="1"/>
</dbReference>
<keyword evidence="9" id="KW-0966">Cell projection</keyword>
<comment type="subcellular location">
    <subcellularLocation>
        <location evidence="1 7">Periplasm</location>
    </subcellularLocation>
</comment>
<sequence>MSYQLRPALRRIATLKQLLRLSLISLAFSLPAQASDQVLMDTVQQFLYQETQALGQEVMIDISPPSPHLPACVAPEPFFPNARQSPLGRVSVGVRCGEASRQVRYMQAQIDIIGNYVVAGQDIDRGTLITREMLSQREGNLGDLTAQAITQQDDIIGMVAQRNIRGGNTFQAHDLKAPQVVKRGQRVTVIAQGTGFRVSREGEALADGAQGERIRVRFDTRELVTARVVGQGTLVIDF</sequence>
<dbReference type="RefSeq" id="WP_179928169.1">
    <property type="nucleotide sequence ID" value="NZ_CP195113.1"/>
</dbReference>
<dbReference type="InterPro" id="IPR039246">
    <property type="entry name" value="Flagellar_FlgA"/>
</dbReference>
<proteinExistence type="inferred from homology"/>
<name>A0ABX2SVJ4_VREZH</name>
<reference evidence="9 10" key="1">
    <citation type="journal article" date="2013" name="Antonie Van Leeuwenhoek">
        <title>Halomonas zhaodongensis sp. nov., a slightly halophilic bacterium isolated from saline-alkaline soils in Zhaodong, China.</title>
        <authorList>
            <person name="Jiang J."/>
            <person name="Pan Y."/>
            <person name="Meng L."/>
            <person name="Hu S."/>
            <person name="Zhang X."/>
            <person name="Hu B."/>
            <person name="Meng J."/>
            <person name="Li C."/>
            <person name="Huang H."/>
            <person name="Wang K."/>
            <person name="Su T."/>
        </authorList>
    </citation>
    <scope>NUCLEOTIDE SEQUENCE [LARGE SCALE GENOMIC DNA]</scope>
    <source>
        <strain evidence="9 10">NEAU-ST10-25</strain>
    </source>
</reference>
<evidence type="ECO:0000313" key="9">
    <source>
        <dbReference type="EMBL" id="NYS46069.1"/>
    </source>
</evidence>
<feature type="domain" description="SAF" evidence="8">
    <location>
        <begin position="114"/>
        <end position="176"/>
    </location>
</feature>
<keyword evidence="9" id="KW-0969">Cilium</keyword>
<dbReference type="Pfam" id="PF13144">
    <property type="entry name" value="ChapFlgA"/>
    <property type="match status" value="1"/>
</dbReference>
<dbReference type="CDD" id="cd11614">
    <property type="entry name" value="SAF_CpaB_FlgA_like"/>
    <property type="match status" value="1"/>
</dbReference>
<evidence type="ECO:0000256" key="2">
    <source>
        <dbReference type="ARBA" id="ARBA00010474"/>
    </source>
</evidence>
<dbReference type="Proteomes" id="UP000528918">
    <property type="component" value="Unassembled WGS sequence"/>
</dbReference>
<organism evidence="9 10">
    <name type="scientific">Vreelandella zhaodongensis</name>
    <name type="common">Halomonas zhaodongensis</name>
    <dbReference type="NCBI Taxonomy" id="1176240"/>
    <lineage>
        <taxon>Bacteria</taxon>
        <taxon>Pseudomonadati</taxon>
        <taxon>Pseudomonadota</taxon>
        <taxon>Gammaproteobacteria</taxon>
        <taxon>Oceanospirillales</taxon>
        <taxon>Halomonadaceae</taxon>
        <taxon>Vreelandella</taxon>
    </lineage>
</organism>
<evidence type="ECO:0000313" key="10">
    <source>
        <dbReference type="Proteomes" id="UP000528918"/>
    </source>
</evidence>
<dbReference type="InterPro" id="IPR041231">
    <property type="entry name" value="FlgA_N"/>
</dbReference>
<evidence type="ECO:0000256" key="6">
    <source>
        <dbReference type="ARBA" id="ARBA00025643"/>
    </source>
</evidence>
<gene>
    <name evidence="9" type="primary">flgA</name>
    <name evidence="9" type="ORF">HZS79_14085</name>
</gene>
<keyword evidence="5 7" id="KW-0574">Periplasm</keyword>
<feature type="signal peptide" evidence="7">
    <location>
        <begin position="1"/>
        <end position="34"/>
    </location>
</feature>
<keyword evidence="7" id="KW-1005">Bacterial flagellum biogenesis</keyword>
<dbReference type="PANTHER" id="PTHR36307">
    <property type="entry name" value="FLAGELLA BASAL BODY P-RING FORMATION PROTEIN FLGA"/>
    <property type="match status" value="1"/>
</dbReference>
<dbReference type="Pfam" id="PF17656">
    <property type="entry name" value="ChapFlgA_N"/>
    <property type="match status" value="1"/>
</dbReference>
<keyword evidence="9" id="KW-0282">Flagellum</keyword>
<dbReference type="EMBL" id="JACCDD010000007">
    <property type="protein sequence ID" value="NYS46069.1"/>
    <property type="molecule type" value="Genomic_DNA"/>
</dbReference>
<accession>A0ABX2SVJ4</accession>
<evidence type="ECO:0000256" key="5">
    <source>
        <dbReference type="ARBA" id="ARBA00022764"/>
    </source>
</evidence>
<dbReference type="InterPro" id="IPR013974">
    <property type="entry name" value="SAF"/>
</dbReference>
<comment type="similarity">
    <text evidence="2 7">Belongs to the FlgA family.</text>
</comment>
<comment type="caution">
    <text evidence="9">The sequence shown here is derived from an EMBL/GenBank/DDBJ whole genome shotgun (WGS) entry which is preliminary data.</text>
</comment>
<feature type="chain" id="PRO_5044959180" description="Flagella basal body P-ring formation protein FlgA" evidence="7">
    <location>
        <begin position="35"/>
        <end position="238"/>
    </location>
</feature>
<keyword evidence="10" id="KW-1185">Reference proteome</keyword>
<comment type="function">
    <text evidence="6 7">Involved in the assembly process of the P-ring formation. It may associate with FlgF on the rod constituting a structure essential for the P-ring assembly or may act as a modulator protein for the P-ring assembly.</text>
</comment>